<comment type="cofactor">
    <cofactor evidence="10">
        <name>FMN</name>
        <dbReference type="ChEBI" id="CHEBI:58210"/>
    </cofactor>
</comment>
<feature type="transmembrane region" description="Helical" evidence="10">
    <location>
        <begin position="129"/>
        <end position="147"/>
    </location>
</feature>
<evidence type="ECO:0000256" key="10">
    <source>
        <dbReference type="HAMAP-Rule" id="MF_00462"/>
    </source>
</evidence>
<evidence type="ECO:0000256" key="5">
    <source>
        <dbReference type="ARBA" id="ARBA00022692"/>
    </source>
</evidence>
<keyword evidence="2 10" id="KW-0597">Phosphoprotein</keyword>
<keyword evidence="5 10" id="KW-0812">Transmembrane</keyword>
<sequence>MENPGITSYNVSASPHIKDSSSTSDIMRDVLIAMLPTTVYGIWQFGLNSLIVVVLTVATAVLAEYLYQKFMKKPSTIRDLSAAVTGLILALNMPPEIPVWIPMLGAVFAIIVVKQFYGGIGQNWMNPALAARCFLLISFALRMTNFTSKRLGYDSLSGATPLAAQKQAADAISSATAGAASGGYTLMNMFIGRVPGTIGEVSKIALLIGAAYLLYKKVISLRIPLAYILTVIVFTFVFGNHTLTFVMGHLLGGGLIFGAFFMATDYTTTPITPSGQIIYGICVGILTSLFRMFGGSAEGVSYAIIIGNILYPLIEKMTIPKPFGRRAKA</sequence>
<dbReference type="NCBIfam" id="TIGR01946">
    <property type="entry name" value="rnfD"/>
    <property type="match status" value="1"/>
</dbReference>
<name>G5GJW6_9FIRM</name>
<keyword evidence="3 10" id="KW-0285">Flavoprotein</keyword>
<dbReference type="OrthoDB" id="9776359at2"/>
<evidence type="ECO:0000256" key="1">
    <source>
        <dbReference type="ARBA" id="ARBA00022448"/>
    </source>
</evidence>
<keyword evidence="9 10" id="KW-0472">Membrane</keyword>
<keyword evidence="4 10" id="KW-0288">FMN</keyword>
<gene>
    <name evidence="10" type="primary">rnfD</name>
    <name evidence="11" type="ORF">HMPREF9333_01856</name>
</gene>
<dbReference type="Pfam" id="PF03116">
    <property type="entry name" value="NQR2_RnfD_RnfE"/>
    <property type="match status" value="1"/>
</dbReference>
<dbReference type="PANTHER" id="PTHR30578:SF0">
    <property type="entry name" value="ION-TRANSLOCATING OXIDOREDUCTASE COMPLEX SUBUNIT D"/>
    <property type="match status" value="1"/>
</dbReference>
<dbReference type="AlphaFoldDB" id="G5GJW6"/>
<feature type="transmembrane region" description="Helical" evidence="10">
    <location>
        <begin position="194"/>
        <end position="214"/>
    </location>
</feature>
<accession>G5GJW6</accession>
<keyword evidence="1 10" id="KW-0813">Transport</keyword>
<evidence type="ECO:0000313" key="12">
    <source>
        <dbReference type="Proteomes" id="UP000003011"/>
    </source>
</evidence>
<feature type="transmembrane region" description="Helical" evidence="10">
    <location>
        <begin position="245"/>
        <end position="264"/>
    </location>
</feature>
<dbReference type="GO" id="GO:0005886">
    <property type="term" value="C:plasma membrane"/>
    <property type="evidence" value="ECO:0007669"/>
    <property type="project" value="UniProtKB-SubCell"/>
</dbReference>
<dbReference type="HOGENOM" id="CLU_042020_1_0_9"/>
<dbReference type="InterPro" id="IPR004338">
    <property type="entry name" value="NqrB/RnfD"/>
</dbReference>
<comment type="subcellular location">
    <subcellularLocation>
        <location evidence="10">Cell membrane</location>
        <topology evidence="10">Multi-pass membrane protein</topology>
    </subcellularLocation>
</comment>
<evidence type="ECO:0000256" key="4">
    <source>
        <dbReference type="ARBA" id="ARBA00022643"/>
    </source>
</evidence>
<organism evidence="11 12">
    <name type="scientific">Johnsonella ignava ATCC 51276</name>
    <dbReference type="NCBI Taxonomy" id="679200"/>
    <lineage>
        <taxon>Bacteria</taxon>
        <taxon>Bacillati</taxon>
        <taxon>Bacillota</taxon>
        <taxon>Clostridia</taxon>
        <taxon>Lachnospirales</taxon>
        <taxon>Lachnospiraceae</taxon>
        <taxon>Johnsonella</taxon>
    </lineage>
</organism>
<feature type="transmembrane region" description="Helical" evidence="10">
    <location>
        <begin position="276"/>
        <end position="294"/>
    </location>
</feature>
<keyword evidence="10" id="KW-1003">Cell membrane</keyword>
<dbReference type="GO" id="GO:0022900">
    <property type="term" value="P:electron transport chain"/>
    <property type="evidence" value="ECO:0007669"/>
    <property type="project" value="UniProtKB-UniRule"/>
</dbReference>
<dbReference type="RefSeq" id="WP_005541653.1">
    <property type="nucleotide sequence ID" value="NZ_JH378836.1"/>
</dbReference>
<comment type="subunit">
    <text evidence="10">The complex is composed of six subunits: RnfA, RnfB, RnfC, RnfD, RnfE and RnfG.</text>
</comment>
<dbReference type="eggNOG" id="COG4658">
    <property type="taxonomic scope" value="Bacteria"/>
</dbReference>
<evidence type="ECO:0000256" key="3">
    <source>
        <dbReference type="ARBA" id="ARBA00022630"/>
    </source>
</evidence>
<evidence type="ECO:0000256" key="7">
    <source>
        <dbReference type="ARBA" id="ARBA00022982"/>
    </source>
</evidence>
<dbReference type="PANTHER" id="PTHR30578">
    <property type="entry name" value="ELECTRON TRANSPORT COMPLEX PROTEIN RNFD"/>
    <property type="match status" value="1"/>
</dbReference>
<feature type="modified residue" description="FMN phosphoryl threonine" evidence="10">
    <location>
        <position position="160"/>
    </location>
</feature>
<keyword evidence="6 10" id="KW-1278">Translocase</keyword>
<proteinExistence type="inferred from homology"/>
<feature type="transmembrane region" description="Helical" evidence="10">
    <location>
        <begin position="99"/>
        <end position="117"/>
    </location>
</feature>
<dbReference type="EMBL" id="ACZL01000031">
    <property type="protein sequence ID" value="EHI55009.1"/>
    <property type="molecule type" value="Genomic_DNA"/>
</dbReference>
<dbReference type="PATRIC" id="fig|679200.3.peg.1962"/>
<evidence type="ECO:0000256" key="8">
    <source>
        <dbReference type="ARBA" id="ARBA00022989"/>
    </source>
</evidence>
<comment type="function">
    <text evidence="10">Part of a membrane-bound complex that couples electron transfer with translocation of ions across the membrane.</text>
</comment>
<reference evidence="11 12" key="1">
    <citation type="submission" date="2011-08" db="EMBL/GenBank/DDBJ databases">
        <title>The Genome Sequence of Johnsonella ignava ATCC 51276.</title>
        <authorList>
            <consortium name="The Broad Institute Genome Sequencing Platform"/>
            <person name="Earl A."/>
            <person name="Ward D."/>
            <person name="Feldgarden M."/>
            <person name="Gevers D."/>
            <person name="Izard J."/>
            <person name="Blanton J.M."/>
            <person name="Baranova O.V."/>
            <person name="Dewhirst F.E."/>
            <person name="Young S.K."/>
            <person name="Zeng Q."/>
            <person name="Gargeya S."/>
            <person name="Fitzgerald M."/>
            <person name="Haas B."/>
            <person name="Abouelleil A."/>
            <person name="Alvarado L."/>
            <person name="Arachchi H.M."/>
            <person name="Berlin A."/>
            <person name="Brown A."/>
            <person name="Chapman S.B."/>
            <person name="Chen Z."/>
            <person name="Dunbar C."/>
            <person name="Freedman E."/>
            <person name="Gearin G."/>
            <person name="Gellesch M."/>
            <person name="Goldberg J."/>
            <person name="Griggs A."/>
            <person name="Gujja S."/>
            <person name="Heiman D."/>
            <person name="Howarth C."/>
            <person name="Larson L."/>
            <person name="Lui A."/>
            <person name="MacDonald P.J.P."/>
            <person name="Montmayeur A."/>
            <person name="Murphy C."/>
            <person name="Neiman D."/>
            <person name="Pearson M."/>
            <person name="Priest M."/>
            <person name="Roberts A."/>
            <person name="Saif S."/>
            <person name="Shea T."/>
            <person name="Shenoy N."/>
            <person name="Sisk P."/>
            <person name="Stolte C."/>
            <person name="Sykes S."/>
            <person name="Wortman J."/>
            <person name="Nusbaum C."/>
            <person name="Birren B."/>
        </authorList>
    </citation>
    <scope>NUCLEOTIDE SEQUENCE [LARGE SCALE GENOMIC DNA]</scope>
    <source>
        <strain evidence="11 12">ATCC 51276</strain>
    </source>
</reference>
<evidence type="ECO:0000256" key="6">
    <source>
        <dbReference type="ARBA" id="ARBA00022967"/>
    </source>
</evidence>
<comment type="caution">
    <text evidence="11">The sequence shown here is derived from an EMBL/GenBank/DDBJ whole genome shotgun (WGS) entry which is preliminary data.</text>
</comment>
<evidence type="ECO:0000313" key="11">
    <source>
        <dbReference type="EMBL" id="EHI55009.1"/>
    </source>
</evidence>
<comment type="similarity">
    <text evidence="10">Belongs to the NqrB/RnfD family.</text>
</comment>
<keyword evidence="12" id="KW-1185">Reference proteome</keyword>
<feature type="transmembrane region" description="Helical" evidence="10">
    <location>
        <begin position="300"/>
        <end position="319"/>
    </location>
</feature>
<dbReference type="GO" id="GO:0055085">
    <property type="term" value="P:transmembrane transport"/>
    <property type="evidence" value="ECO:0007669"/>
    <property type="project" value="InterPro"/>
</dbReference>
<dbReference type="HAMAP" id="MF_00462">
    <property type="entry name" value="RsxD_RnfD"/>
    <property type="match status" value="1"/>
</dbReference>
<feature type="transmembrane region" description="Helical" evidence="10">
    <location>
        <begin position="42"/>
        <end position="63"/>
    </location>
</feature>
<evidence type="ECO:0000256" key="2">
    <source>
        <dbReference type="ARBA" id="ARBA00022553"/>
    </source>
</evidence>
<dbReference type="STRING" id="679200.HMPREF9333_01856"/>
<feature type="transmembrane region" description="Helical" evidence="10">
    <location>
        <begin position="221"/>
        <end position="239"/>
    </location>
</feature>
<dbReference type="InterPro" id="IPR011303">
    <property type="entry name" value="RnfD_bac"/>
</dbReference>
<keyword evidence="8 10" id="KW-1133">Transmembrane helix</keyword>
<dbReference type="EC" id="7.-.-.-" evidence="10"/>
<evidence type="ECO:0000256" key="9">
    <source>
        <dbReference type="ARBA" id="ARBA00023136"/>
    </source>
</evidence>
<dbReference type="Proteomes" id="UP000003011">
    <property type="component" value="Unassembled WGS sequence"/>
</dbReference>
<protein>
    <recommendedName>
        <fullName evidence="10">Ion-translocating oxidoreductase complex subunit D</fullName>
        <ecNumber evidence="10">7.-.-.-</ecNumber>
    </recommendedName>
    <alternativeName>
        <fullName evidence="10">Rnf electron transport complex subunit D</fullName>
    </alternativeName>
</protein>
<keyword evidence="7 10" id="KW-0249">Electron transport</keyword>